<name>A0A915J9P2_ROMCU</name>
<sequence>MSNSAAHNSNNTAKCLPSPFSATLQHMATHRNDLLMPSSSVSGHQLSINLPLNNPPNHNLHNG</sequence>
<feature type="region of interest" description="Disordered" evidence="1">
    <location>
        <begin position="35"/>
        <end position="63"/>
    </location>
</feature>
<evidence type="ECO:0000256" key="1">
    <source>
        <dbReference type="SAM" id="MobiDB-lite"/>
    </source>
</evidence>
<dbReference type="AlphaFoldDB" id="A0A915J9P2"/>
<feature type="compositionally biased region" description="Low complexity" evidence="1">
    <location>
        <begin position="49"/>
        <end position="63"/>
    </location>
</feature>
<evidence type="ECO:0000313" key="2">
    <source>
        <dbReference type="Proteomes" id="UP000887565"/>
    </source>
</evidence>
<protein>
    <submittedName>
        <fullName evidence="3">Uncharacterized protein</fullName>
    </submittedName>
</protein>
<evidence type="ECO:0000313" key="3">
    <source>
        <dbReference type="WBParaSite" id="nRc.2.0.1.t23208-RA"/>
    </source>
</evidence>
<accession>A0A915J9P2</accession>
<reference evidence="3" key="1">
    <citation type="submission" date="2022-11" db="UniProtKB">
        <authorList>
            <consortium name="WormBaseParasite"/>
        </authorList>
    </citation>
    <scope>IDENTIFICATION</scope>
</reference>
<feature type="compositionally biased region" description="Polar residues" evidence="1">
    <location>
        <begin position="37"/>
        <end position="48"/>
    </location>
</feature>
<dbReference type="Proteomes" id="UP000887565">
    <property type="component" value="Unplaced"/>
</dbReference>
<proteinExistence type="predicted"/>
<keyword evidence="2" id="KW-1185">Reference proteome</keyword>
<dbReference type="WBParaSite" id="nRc.2.0.1.t23208-RA">
    <property type="protein sequence ID" value="nRc.2.0.1.t23208-RA"/>
    <property type="gene ID" value="nRc.2.0.1.g23208"/>
</dbReference>
<organism evidence="2 3">
    <name type="scientific">Romanomermis culicivorax</name>
    <name type="common">Nematode worm</name>
    <dbReference type="NCBI Taxonomy" id="13658"/>
    <lineage>
        <taxon>Eukaryota</taxon>
        <taxon>Metazoa</taxon>
        <taxon>Ecdysozoa</taxon>
        <taxon>Nematoda</taxon>
        <taxon>Enoplea</taxon>
        <taxon>Dorylaimia</taxon>
        <taxon>Mermithida</taxon>
        <taxon>Mermithoidea</taxon>
        <taxon>Mermithidae</taxon>
        <taxon>Romanomermis</taxon>
    </lineage>
</organism>